<evidence type="ECO:0000256" key="1">
    <source>
        <dbReference type="SAM" id="SignalP"/>
    </source>
</evidence>
<organism evidence="3 4">
    <name type="scientific">Paenibacillus alba</name>
    <dbReference type="NCBI Taxonomy" id="1197127"/>
    <lineage>
        <taxon>Bacteria</taxon>
        <taxon>Bacillati</taxon>
        <taxon>Bacillota</taxon>
        <taxon>Bacilli</taxon>
        <taxon>Bacillales</taxon>
        <taxon>Paenibacillaceae</taxon>
        <taxon>Paenibacillus</taxon>
    </lineage>
</organism>
<keyword evidence="3" id="KW-0121">Carboxypeptidase</keyword>
<dbReference type="EMBL" id="JARLKY010000012">
    <property type="protein sequence ID" value="MEC0226711.1"/>
    <property type="molecule type" value="Genomic_DNA"/>
</dbReference>
<feature type="signal peptide" evidence="1">
    <location>
        <begin position="1"/>
        <end position="23"/>
    </location>
</feature>
<dbReference type="Pfam" id="PF02557">
    <property type="entry name" value="VanY"/>
    <property type="match status" value="1"/>
</dbReference>
<dbReference type="SUPFAM" id="SSF55166">
    <property type="entry name" value="Hedgehog/DD-peptidase"/>
    <property type="match status" value="1"/>
</dbReference>
<dbReference type="PANTHER" id="PTHR34385:SF1">
    <property type="entry name" value="PEPTIDOGLYCAN L-ALANYL-D-GLUTAMATE ENDOPEPTIDASE CWLK"/>
    <property type="match status" value="1"/>
</dbReference>
<keyword evidence="4" id="KW-1185">Reference proteome</keyword>
<dbReference type="Gene3D" id="3.30.1380.10">
    <property type="match status" value="1"/>
</dbReference>
<dbReference type="InterPro" id="IPR003709">
    <property type="entry name" value="VanY-like_core_dom"/>
</dbReference>
<dbReference type="NCBIfam" id="NF000472">
    <property type="entry name" value="vanY_AFMPt"/>
    <property type="match status" value="1"/>
</dbReference>
<dbReference type="RefSeq" id="WP_326071123.1">
    <property type="nucleotide sequence ID" value="NZ_JARLKY010000012.1"/>
</dbReference>
<accession>A0ABU6FYB5</accession>
<sequence length="288" mass="32770">MKKWVFWLVICLLLGYEAFQQKAEVVINADSGKTNNEAQAVTSQGSDLTVKVAQDQIYQGNLVLINKDYPVRQAGTTSDVVNLFQHKELIKGFGLLDDTIRLSQSVMQPFTKMIQAADKEGVDHFMINSGYRDKKEQGQLYKEMGSDYALPAGYSEHNLGLALDIGSTQKEMDQAPEGKWLKKNAWTYGFILRYPKDKTAITGIQYEPWHFRYVGLPHSLIMQEKNFTLEQYLDFIKEQKTISTTVKGQKYEITYYPVSKSTTIHVPSNQRYEMSGNNIDGVIVTLLP</sequence>
<dbReference type="InterPro" id="IPR052179">
    <property type="entry name" value="DD-CPase-like"/>
</dbReference>
<evidence type="ECO:0000313" key="3">
    <source>
        <dbReference type="EMBL" id="MEC0226711.1"/>
    </source>
</evidence>
<dbReference type="CDD" id="cd14852">
    <property type="entry name" value="LD-carboxypeptidase"/>
    <property type="match status" value="1"/>
</dbReference>
<protein>
    <submittedName>
        <fullName evidence="3">VanY-A/VanY-F/VanY-M family D-Ala-D-Ala carboxypeptidase</fullName>
    </submittedName>
</protein>
<dbReference type="Proteomes" id="UP001338137">
    <property type="component" value="Unassembled WGS sequence"/>
</dbReference>
<feature type="domain" description="D-alanyl-D-alanine carboxypeptidase-like core" evidence="2">
    <location>
        <begin position="100"/>
        <end position="215"/>
    </location>
</feature>
<dbReference type="InterPro" id="IPR009045">
    <property type="entry name" value="Zn_M74/Hedgehog-like"/>
</dbReference>
<evidence type="ECO:0000259" key="2">
    <source>
        <dbReference type="Pfam" id="PF02557"/>
    </source>
</evidence>
<proteinExistence type="predicted"/>
<dbReference type="PANTHER" id="PTHR34385">
    <property type="entry name" value="D-ALANYL-D-ALANINE CARBOXYPEPTIDASE"/>
    <property type="match status" value="1"/>
</dbReference>
<comment type="caution">
    <text evidence="3">The sequence shown here is derived from an EMBL/GenBank/DDBJ whole genome shotgun (WGS) entry which is preliminary data.</text>
</comment>
<name>A0ABU6FYB5_9BACL</name>
<keyword evidence="1" id="KW-0732">Signal</keyword>
<dbReference type="Gene3D" id="3.30.200.180">
    <property type="match status" value="1"/>
</dbReference>
<keyword evidence="3" id="KW-0378">Hydrolase</keyword>
<gene>
    <name evidence="3" type="primary">vanY</name>
    <name evidence="3" type="ORF">P4I72_06225</name>
</gene>
<evidence type="ECO:0000313" key="4">
    <source>
        <dbReference type="Proteomes" id="UP001338137"/>
    </source>
</evidence>
<reference evidence="3 4" key="1">
    <citation type="submission" date="2023-03" db="EMBL/GenBank/DDBJ databases">
        <title>Bacillus Genome Sequencing.</title>
        <authorList>
            <person name="Dunlap C."/>
        </authorList>
    </citation>
    <scope>NUCLEOTIDE SEQUENCE [LARGE SCALE GENOMIC DNA]</scope>
    <source>
        <strain evidence="3 4">BD-533</strain>
    </source>
</reference>
<dbReference type="GO" id="GO:0004180">
    <property type="term" value="F:carboxypeptidase activity"/>
    <property type="evidence" value="ECO:0007669"/>
    <property type="project" value="UniProtKB-KW"/>
</dbReference>
<feature type="chain" id="PRO_5046472902" evidence="1">
    <location>
        <begin position="24"/>
        <end position="288"/>
    </location>
</feature>
<keyword evidence="3" id="KW-0645">Protease</keyword>
<dbReference type="InterPro" id="IPR058193">
    <property type="entry name" value="VanY/YodJ_core_dom"/>
</dbReference>